<protein>
    <submittedName>
        <fullName evidence="8">Putative membrane protein</fullName>
    </submittedName>
</protein>
<dbReference type="EMBL" id="FOKI01000003">
    <property type="protein sequence ID" value="SFA79477.1"/>
    <property type="molecule type" value="Genomic_DNA"/>
</dbReference>
<feature type="transmembrane region" description="Helical" evidence="6">
    <location>
        <begin position="627"/>
        <end position="646"/>
    </location>
</feature>
<keyword evidence="3 6" id="KW-1133">Transmembrane helix</keyword>
<dbReference type="PANTHER" id="PTHR43077">
    <property type="entry name" value="TRANSPORT PERMEASE YVFS-RELATED"/>
    <property type="match status" value="1"/>
</dbReference>
<evidence type="ECO:0000259" key="7">
    <source>
        <dbReference type="Pfam" id="PF12698"/>
    </source>
</evidence>
<dbReference type="STRING" id="84698.SAMN04488528_10037"/>
<dbReference type="InterPro" id="IPR017501">
    <property type="entry name" value="Phage_infect_YhgE_C"/>
</dbReference>
<evidence type="ECO:0000256" key="2">
    <source>
        <dbReference type="ARBA" id="ARBA00022692"/>
    </source>
</evidence>
<accession>A0A1I0VTX1</accession>
<keyword evidence="4 6" id="KW-0472">Membrane</keyword>
<gene>
    <name evidence="8" type="ORF">SAMN04488528_10037</name>
</gene>
<dbReference type="AlphaFoldDB" id="A0A1I0VTX1"/>
<proteinExistence type="predicted"/>
<keyword evidence="2 6" id="KW-0812">Transmembrane</keyword>
<dbReference type="InterPro" id="IPR017500">
    <property type="entry name" value="Phage_infect_YhgE_N"/>
</dbReference>
<evidence type="ECO:0000256" key="5">
    <source>
        <dbReference type="SAM" id="Coils"/>
    </source>
</evidence>
<dbReference type="GO" id="GO:0140359">
    <property type="term" value="F:ABC-type transporter activity"/>
    <property type="evidence" value="ECO:0007669"/>
    <property type="project" value="InterPro"/>
</dbReference>
<feature type="transmembrane region" description="Helical" evidence="6">
    <location>
        <begin position="685"/>
        <end position="701"/>
    </location>
</feature>
<evidence type="ECO:0000256" key="3">
    <source>
        <dbReference type="ARBA" id="ARBA00022989"/>
    </source>
</evidence>
<evidence type="ECO:0000313" key="8">
    <source>
        <dbReference type="EMBL" id="SFA79477.1"/>
    </source>
</evidence>
<evidence type="ECO:0000256" key="1">
    <source>
        <dbReference type="ARBA" id="ARBA00004141"/>
    </source>
</evidence>
<comment type="subcellular location">
    <subcellularLocation>
        <location evidence="1">Membrane</location>
        <topology evidence="1">Multi-pass membrane protein</topology>
    </subcellularLocation>
</comment>
<feature type="transmembrane region" description="Helical" evidence="6">
    <location>
        <begin position="526"/>
        <end position="547"/>
    </location>
</feature>
<dbReference type="Proteomes" id="UP000198619">
    <property type="component" value="Unassembled WGS sequence"/>
</dbReference>
<reference evidence="8 9" key="1">
    <citation type="submission" date="2016-10" db="EMBL/GenBank/DDBJ databases">
        <authorList>
            <person name="de Groot N.N."/>
        </authorList>
    </citation>
    <scope>NUCLEOTIDE SEQUENCE [LARGE SCALE GENOMIC DNA]</scope>
    <source>
        <strain evidence="8 9">DSM 12271</strain>
    </source>
</reference>
<keyword evidence="9" id="KW-1185">Reference proteome</keyword>
<evidence type="ECO:0000256" key="6">
    <source>
        <dbReference type="SAM" id="Phobius"/>
    </source>
</evidence>
<dbReference type="OrthoDB" id="9811483at2"/>
<feature type="transmembrane region" description="Helical" evidence="6">
    <location>
        <begin position="596"/>
        <end position="620"/>
    </location>
</feature>
<dbReference type="Pfam" id="PF12698">
    <property type="entry name" value="ABC2_membrane_3"/>
    <property type="match status" value="1"/>
</dbReference>
<evidence type="ECO:0000313" key="9">
    <source>
        <dbReference type="Proteomes" id="UP000198619"/>
    </source>
</evidence>
<feature type="coiled-coil region" evidence="5">
    <location>
        <begin position="455"/>
        <end position="482"/>
    </location>
</feature>
<dbReference type="GO" id="GO:0016020">
    <property type="term" value="C:membrane"/>
    <property type="evidence" value="ECO:0007669"/>
    <property type="project" value="UniProtKB-SubCell"/>
</dbReference>
<feature type="domain" description="ABC-2 type transporter transmembrane" evidence="7">
    <location>
        <begin position="331"/>
        <end position="701"/>
    </location>
</feature>
<name>A0A1I0VTX1_9CLOT</name>
<dbReference type="RefSeq" id="WP_090038498.1">
    <property type="nucleotide sequence ID" value="NZ_FOKI01000003.1"/>
</dbReference>
<evidence type="ECO:0000256" key="4">
    <source>
        <dbReference type="ARBA" id="ARBA00023136"/>
    </source>
</evidence>
<keyword evidence="5" id="KW-0175">Coiled coil</keyword>
<dbReference type="Gene3D" id="3.40.1710.10">
    <property type="entry name" value="abc type-2 transporter like domain"/>
    <property type="match status" value="1"/>
</dbReference>
<sequence length="721" mass="79026">MRKVFKVFRNDLRNIAKSPVALFIVTGLCILPSLYAWINIKACWDPYSNTGNLPVAVVNNDEGAMFNGNFINVGDEVVDSLKDNDKMGWVFEDEWQANNGLNEGKYYAMIEIPAGFTRGLTSLAGTDPQKPNIIYKVNEKANAIATKITNAAKESVAREIKANFVETVNEKAFEKLNTVGGEIQTHKPQVLQLNDILTGSIDELEKVKNHINDANGNSASLQDYLRKVQNDLPVLTDQINTLQKATNTSKNLIMSTQQTVNSLSGNLNNDIMQIQTTNKKVQALITELKELNNVAGDSAQIIKDANTIDKLLGTMDDIIDTSMKVLEGLNDLKASGSISEFVDTLRHLKETIESGRTNAGNISSSVENGTATKEHINEMLDILSKTSNEISTQVVSASNAFYSGVIPTLNSVGNGLTTGLTNADGVLDSIKVIVPQLNALSKFGVATSTVAIDEGNRLNEKLTTFQEDLDKLTDKTKDLTEENLNDILDIMEKDPEEMASFISSPIQLIEEEVYDAGIFGVGLTPFYTVLAIWVGALLSCALLAVECEEEFKEKEKINLWQEHFGKMLLFLTIVIIQGTIVTLGDVYILGVNAADLPLMLGFTVVTAITFTIMIYTLVAMFGNVGKAIAVIIMVFQIAGAGGIYPIQTNPEIFGKMQFLWPFTYAINGFREAIAGPIWESVNDNLYALGIFAVGFLVLVVLKRPIHKLSHAMDHKFRESGL</sequence>
<dbReference type="NCBIfam" id="TIGR03062">
    <property type="entry name" value="pip_yhgE_Cterm"/>
    <property type="match status" value="1"/>
</dbReference>
<feature type="transmembrane region" description="Helical" evidence="6">
    <location>
        <begin position="568"/>
        <end position="590"/>
    </location>
</feature>
<organism evidence="8 9">
    <name type="scientific">Clostridium frigidicarnis</name>
    <dbReference type="NCBI Taxonomy" id="84698"/>
    <lineage>
        <taxon>Bacteria</taxon>
        <taxon>Bacillati</taxon>
        <taxon>Bacillota</taxon>
        <taxon>Clostridia</taxon>
        <taxon>Eubacteriales</taxon>
        <taxon>Clostridiaceae</taxon>
        <taxon>Clostridium</taxon>
    </lineage>
</organism>
<dbReference type="NCBIfam" id="TIGR03061">
    <property type="entry name" value="pip_yhgE_Nterm"/>
    <property type="match status" value="1"/>
</dbReference>
<dbReference type="PANTHER" id="PTHR43077:SF10">
    <property type="entry name" value="TRANSPORT PERMEASE PROTEIN"/>
    <property type="match status" value="1"/>
</dbReference>
<dbReference type="InterPro" id="IPR051328">
    <property type="entry name" value="T7SS_ABC-Transporter"/>
</dbReference>
<dbReference type="InterPro" id="IPR013525">
    <property type="entry name" value="ABC2_TM"/>
</dbReference>